<evidence type="ECO:0000256" key="2">
    <source>
        <dbReference type="SAM" id="Coils"/>
    </source>
</evidence>
<protein>
    <submittedName>
        <fullName evidence="6">Forkhead-associated (FHA) domain-containing protein</fullName>
    </submittedName>
</protein>
<dbReference type="CDD" id="cd22677">
    <property type="entry name" value="FHA_Kanadaptin"/>
    <property type="match status" value="1"/>
</dbReference>
<dbReference type="Gene3D" id="2.60.200.20">
    <property type="match status" value="1"/>
</dbReference>
<dbReference type="GO" id="GO:0003723">
    <property type="term" value="F:RNA binding"/>
    <property type="evidence" value="ECO:0007669"/>
    <property type="project" value="UniProtKB-UniRule"/>
</dbReference>
<feature type="compositionally biased region" description="Basic and acidic residues" evidence="3">
    <location>
        <begin position="332"/>
        <end position="366"/>
    </location>
</feature>
<dbReference type="PANTHER" id="PTHR23308">
    <property type="entry name" value="NUCLEAR INHIBITOR OF PROTEIN PHOSPHATASE-1"/>
    <property type="match status" value="1"/>
</dbReference>
<dbReference type="InterPro" id="IPR050923">
    <property type="entry name" value="Cell_Proc_Reg/RNA_Proc"/>
</dbReference>
<feature type="coiled-coil region" evidence="2">
    <location>
        <begin position="259"/>
        <end position="306"/>
    </location>
</feature>
<feature type="domain" description="FHA" evidence="4">
    <location>
        <begin position="46"/>
        <end position="97"/>
    </location>
</feature>
<feature type="compositionally biased region" description="Polar residues" evidence="3">
    <location>
        <begin position="368"/>
        <end position="391"/>
    </location>
</feature>
<dbReference type="PROSITE" id="PS50137">
    <property type="entry name" value="DS_RBD"/>
    <property type="match status" value="1"/>
</dbReference>
<evidence type="ECO:0000313" key="6">
    <source>
        <dbReference type="EMBL" id="EPZ34660.1"/>
    </source>
</evidence>
<feature type="region of interest" description="Disordered" evidence="3">
    <location>
        <begin position="330"/>
        <end position="427"/>
    </location>
</feature>
<evidence type="ECO:0000256" key="3">
    <source>
        <dbReference type="SAM" id="MobiDB-lite"/>
    </source>
</evidence>
<reference evidence="9" key="2">
    <citation type="journal article" date="2018" name="Nat. Microbiol.">
        <title>Leveraging single-cell genomics to expand the fungal tree of life.</title>
        <authorList>
            <person name="Ahrendt S.R."/>
            <person name="Quandt C.A."/>
            <person name="Ciobanu D."/>
            <person name="Clum A."/>
            <person name="Salamov A."/>
            <person name="Andreopoulos B."/>
            <person name="Cheng J.F."/>
            <person name="Woyke T."/>
            <person name="Pelin A."/>
            <person name="Henrissat B."/>
            <person name="Reynolds N.K."/>
            <person name="Benny G.L."/>
            <person name="Smith M.E."/>
            <person name="James T.Y."/>
            <person name="Grigoriev I.V."/>
        </authorList>
    </citation>
    <scope>NUCLEOTIDE SEQUENCE [LARGE SCALE GENOMIC DNA]</scope>
    <source>
        <strain evidence="9">CSF55</strain>
    </source>
</reference>
<dbReference type="EMBL" id="KE560931">
    <property type="protein sequence ID" value="EPZ34660.1"/>
    <property type="molecule type" value="Genomic_DNA"/>
</dbReference>
<dbReference type="HOGENOM" id="CLU_642746_0_0_1"/>
<feature type="compositionally biased region" description="Basic and acidic residues" evidence="3">
    <location>
        <begin position="401"/>
        <end position="427"/>
    </location>
</feature>
<evidence type="ECO:0000313" key="7">
    <source>
        <dbReference type="EMBL" id="RKP22051.1"/>
    </source>
</evidence>
<keyword evidence="1" id="KW-0694">RNA-binding</keyword>
<name>A0A075AWH5_ROZAC</name>
<evidence type="ECO:0000313" key="8">
    <source>
        <dbReference type="Proteomes" id="UP000030755"/>
    </source>
</evidence>
<dbReference type="SMART" id="SM00240">
    <property type="entry name" value="FHA"/>
    <property type="match status" value="1"/>
</dbReference>
<evidence type="ECO:0000259" key="5">
    <source>
        <dbReference type="PROSITE" id="PS50137"/>
    </source>
</evidence>
<keyword evidence="2" id="KW-0175">Coiled coil</keyword>
<keyword evidence="8" id="KW-1185">Reference proteome</keyword>
<dbReference type="SUPFAM" id="SSF49879">
    <property type="entry name" value="SMAD/FHA domain"/>
    <property type="match status" value="1"/>
</dbReference>
<dbReference type="AlphaFoldDB" id="A0A075AWH5"/>
<feature type="domain" description="DRBM" evidence="5">
    <location>
        <begin position="144"/>
        <end position="212"/>
    </location>
</feature>
<dbReference type="InterPro" id="IPR000253">
    <property type="entry name" value="FHA_dom"/>
</dbReference>
<dbReference type="OrthoDB" id="444265at2759"/>
<evidence type="ECO:0000313" key="9">
    <source>
        <dbReference type="Proteomes" id="UP000281549"/>
    </source>
</evidence>
<dbReference type="PROSITE" id="PS50006">
    <property type="entry name" value="FHA_DOMAIN"/>
    <property type="match status" value="1"/>
</dbReference>
<dbReference type="Proteomes" id="UP000281549">
    <property type="component" value="Unassembled WGS sequence"/>
</dbReference>
<accession>A0A075AWH5</accession>
<dbReference type="Proteomes" id="UP000030755">
    <property type="component" value="Unassembled WGS sequence"/>
</dbReference>
<organism evidence="6 8">
    <name type="scientific">Rozella allomycis (strain CSF55)</name>
    <dbReference type="NCBI Taxonomy" id="988480"/>
    <lineage>
        <taxon>Eukaryota</taxon>
        <taxon>Fungi</taxon>
        <taxon>Fungi incertae sedis</taxon>
        <taxon>Cryptomycota</taxon>
        <taxon>Cryptomycota incertae sedis</taxon>
        <taxon>Rozella</taxon>
    </lineage>
</organism>
<dbReference type="STRING" id="988480.A0A075AWH5"/>
<dbReference type="EMBL" id="ML004912">
    <property type="protein sequence ID" value="RKP22051.1"/>
    <property type="molecule type" value="Genomic_DNA"/>
</dbReference>
<dbReference type="InterPro" id="IPR008984">
    <property type="entry name" value="SMAD_FHA_dom_sf"/>
</dbReference>
<proteinExistence type="predicted"/>
<dbReference type="Pfam" id="PF00498">
    <property type="entry name" value="FHA"/>
    <property type="match status" value="1"/>
</dbReference>
<gene>
    <name evidence="6" type="ORF">O9G_002978</name>
    <name evidence="7" type="ORF">ROZALSC1DRAFT_26564</name>
</gene>
<evidence type="ECO:0000256" key="1">
    <source>
        <dbReference type="PROSITE-ProRule" id="PRU00266"/>
    </source>
</evidence>
<evidence type="ECO:0000259" key="4">
    <source>
        <dbReference type="PROSITE" id="PS50006"/>
    </source>
</evidence>
<reference evidence="7" key="3">
    <citation type="submission" date="2018-08" db="EMBL/GenBank/DDBJ databases">
        <title>Leveraging single-cell genomics to expand the Fungal Tree of Life.</title>
        <authorList>
            <consortium name="DOE Joint Genome Institute"/>
            <person name="Ahrendt S.R."/>
            <person name="Quandt C.A."/>
            <person name="Ciobanu D."/>
            <person name="Clum A."/>
            <person name="Salamov A."/>
            <person name="Andreopoulos B."/>
            <person name="Cheng J.-F."/>
            <person name="Woyke T."/>
            <person name="Pelin A."/>
            <person name="Henrissat B."/>
            <person name="Reynolds N."/>
            <person name="Benny G.L."/>
            <person name="Smith M.E."/>
            <person name="James T.Y."/>
            <person name="Grigoriev I.V."/>
        </authorList>
    </citation>
    <scope>NUCLEOTIDE SEQUENCE</scope>
    <source>
        <strain evidence="7">CSF55</strain>
    </source>
</reference>
<sequence>MQEPVLQYKEPEWSKEPICDGWKLEIIKQGSVLDIFDLSKLGKSFLTVGRLPICDVSMEHASVSRYHAVLQFKSDKNELFVYDLGSAHGTFLNKEKIQSGTYIKLNPGFILKFGASTRSFIVHGPEPESRQENVKTPRKRYEENPIEFLSDWTEQCGVEANFSFSKKEDSFLCEIELPLDEPPFKIVGKGCEKTKPEARKAATLDALAQLDEQGMIEAPVEMIEREKSDDEDGNDEYFDRTATKKESSVETFDSLTKKLAHVVKSIAELEKDKNDFEEEDDLDAYMNSINKKIKEEDYDIKNLQIEELLKIAKPAGSFEFLTQTVKQIAENPTKRKIEGSDHQDDVISGAEKKQKSEPKTNKKEYSVTKPQSTLPSPQTIQIKSASPQTLSDQDEIGNKVIPHEEKWQPPADQKGDGRTHLNEKYGY</sequence>
<reference evidence="6 8" key="1">
    <citation type="journal article" date="2013" name="Curr. Biol.">
        <title>Shared signatures of parasitism and phylogenomics unite Cryptomycota and microsporidia.</title>
        <authorList>
            <person name="James T.Y."/>
            <person name="Pelin A."/>
            <person name="Bonen L."/>
            <person name="Ahrendt S."/>
            <person name="Sain D."/>
            <person name="Corradi N."/>
            <person name="Stajich J.E."/>
        </authorList>
    </citation>
    <scope>NUCLEOTIDE SEQUENCE [LARGE SCALE GENOMIC DNA]</scope>
    <source>
        <strain evidence="6 8">CSF55</strain>
        <strain evidence="6 8">CSF55</strain>
    </source>
</reference>
<dbReference type="InterPro" id="IPR014720">
    <property type="entry name" value="dsRBD_dom"/>
</dbReference>
<dbReference type="OMA" id="WGFQEDA"/>